<protein>
    <submittedName>
        <fullName evidence="4">Lipid A oxidase</fullName>
    </submittedName>
</protein>
<dbReference type="Pfam" id="PF13505">
    <property type="entry name" value="OMP_b-brl"/>
    <property type="match status" value="1"/>
</dbReference>
<organism evidence="4 5">
    <name type="scientific">Tropicimonas isoalkanivorans</name>
    <dbReference type="NCBI Taxonomy" id="441112"/>
    <lineage>
        <taxon>Bacteria</taxon>
        <taxon>Pseudomonadati</taxon>
        <taxon>Pseudomonadota</taxon>
        <taxon>Alphaproteobacteria</taxon>
        <taxon>Rhodobacterales</taxon>
        <taxon>Roseobacteraceae</taxon>
        <taxon>Tropicimonas</taxon>
    </lineage>
</organism>
<accession>A0A1I1LTM7</accession>
<evidence type="ECO:0000313" key="4">
    <source>
        <dbReference type="EMBL" id="SFC76617.1"/>
    </source>
</evidence>
<dbReference type="STRING" id="441112.SAMN04488094_10919"/>
<reference evidence="4 5" key="1">
    <citation type="submission" date="2016-10" db="EMBL/GenBank/DDBJ databases">
        <authorList>
            <person name="de Groot N.N."/>
        </authorList>
    </citation>
    <scope>NUCLEOTIDE SEQUENCE [LARGE SCALE GENOMIC DNA]</scope>
    <source>
        <strain evidence="4 5">DSM 19548</strain>
    </source>
</reference>
<gene>
    <name evidence="4" type="ORF">SAMN04488094_10919</name>
</gene>
<dbReference type="RefSeq" id="WP_093361404.1">
    <property type="nucleotide sequence ID" value="NZ_FOLG01000009.1"/>
</dbReference>
<evidence type="ECO:0000313" key="5">
    <source>
        <dbReference type="Proteomes" id="UP000198728"/>
    </source>
</evidence>
<dbReference type="Gene3D" id="2.40.160.20">
    <property type="match status" value="1"/>
</dbReference>
<evidence type="ECO:0000256" key="2">
    <source>
        <dbReference type="SAM" id="SignalP"/>
    </source>
</evidence>
<keyword evidence="5" id="KW-1185">Reference proteome</keyword>
<evidence type="ECO:0000256" key="1">
    <source>
        <dbReference type="ARBA" id="ARBA00022729"/>
    </source>
</evidence>
<feature type="domain" description="Outer membrane protein beta-barrel" evidence="3">
    <location>
        <begin position="9"/>
        <end position="218"/>
    </location>
</feature>
<evidence type="ECO:0000259" key="3">
    <source>
        <dbReference type="Pfam" id="PF13505"/>
    </source>
</evidence>
<dbReference type="InterPro" id="IPR011250">
    <property type="entry name" value="OMP/PagP_B-barrel"/>
</dbReference>
<sequence length="218" mass="24188">MNRQIAALLALSSTVVAAPAPAEVELSFYTGFQEAVDSKAKGDDGQNDFDFTVDWEGKSADMPPYYGFRATWWRSERIGYGLEFNHAKVYASDSDRKKHGFDDLELTDGMNLFTANVFYRWPGQWASGRITPYVGGGLGFAMPHVDVERGDSDTFEYQVTGPAAIWVAGASWELNENWALFGEYKGSYSSHDIDLDNGGEMETDITTNAFNIGVSYSF</sequence>
<dbReference type="EMBL" id="FOLG01000009">
    <property type="protein sequence ID" value="SFC76617.1"/>
    <property type="molecule type" value="Genomic_DNA"/>
</dbReference>
<dbReference type="SUPFAM" id="SSF56925">
    <property type="entry name" value="OMPA-like"/>
    <property type="match status" value="1"/>
</dbReference>
<feature type="chain" id="PRO_5011566224" evidence="2">
    <location>
        <begin position="18"/>
        <end position="218"/>
    </location>
</feature>
<dbReference type="OrthoDB" id="9810784at2"/>
<dbReference type="AlphaFoldDB" id="A0A1I1LTM7"/>
<name>A0A1I1LTM7_9RHOB</name>
<feature type="signal peptide" evidence="2">
    <location>
        <begin position="1"/>
        <end position="17"/>
    </location>
</feature>
<keyword evidence="1 2" id="KW-0732">Signal</keyword>
<dbReference type="InterPro" id="IPR027385">
    <property type="entry name" value="Beta-barrel_OMP"/>
</dbReference>
<dbReference type="Proteomes" id="UP000198728">
    <property type="component" value="Unassembled WGS sequence"/>
</dbReference>
<proteinExistence type="predicted"/>